<dbReference type="VEuPathDB" id="VectorBase:AATE020215"/>
<protein>
    <recommendedName>
        <fullName evidence="2">G-protein coupled receptors family 1 profile domain-containing protein</fullName>
    </recommendedName>
</protein>
<evidence type="ECO:0000313" key="1">
    <source>
        <dbReference type="EnsemblMetazoa" id="AATE020215-PA.1"/>
    </source>
</evidence>
<dbReference type="STRING" id="41427.A0A182JLC1"/>
<evidence type="ECO:0008006" key="2">
    <source>
        <dbReference type="Google" id="ProtNLM"/>
    </source>
</evidence>
<reference evidence="1" key="1">
    <citation type="submission" date="2022-08" db="UniProtKB">
        <authorList>
            <consortium name="EnsemblMetazoa"/>
        </authorList>
    </citation>
    <scope>IDENTIFICATION</scope>
    <source>
        <strain evidence="1">EBRO</strain>
    </source>
</reference>
<name>A0A182JLC1_ANOAO</name>
<dbReference type="AlphaFoldDB" id="A0A182JLC1"/>
<dbReference type="SUPFAM" id="SSF81321">
    <property type="entry name" value="Family A G protein-coupled receptor-like"/>
    <property type="match status" value="1"/>
</dbReference>
<proteinExistence type="predicted"/>
<dbReference type="EnsemblMetazoa" id="AATE020215-RA">
    <property type="protein sequence ID" value="AATE020215-PA.1"/>
    <property type="gene ID" value="AATE020215"/>
</dbReference>
<sequence>MSAKVVTMVLLLYEITSASSSPSYGMVEPRRVLGGAGGGVGVGEAMFNKLATMQTKSTDRPGSSTVSQADEAIHKDATKLLPTTLVINNESSGINSFGNVTDNNVLWSKYVVRSGFVLPVDPLFVAKVNPFWLQFEPPSAGEHYGLAVFYCVMMLFGVIGNALVVFMFYR</sequence>
<organism evidence="1">
    <name type="scientific">Anopheles atroparvus</name>
    <name type="common">European mosquito</name>
    <dbReference type="NCBI Taxonomy" id="41427"/>
    <lineage>
        <taxon>Eukaryota</taxon>
        <taxon>Metazoa</taxon>
        <taxon>Ecdysozoa</taxon>
        <taxon>Arthropoda</taxon>
        <taxon>Hexapoda</taxon>
        <taxon>Insecta</taxon>
        <taxon>Pterygota</taxon>
        <taxon>Neoptera</taxon>
        <taxon>Endopterygota</taxon>
        <taxon>Diptera</taxon>
        <taxon>Nematocera</taxon>
        <taxon>Culicoidea</taxon>
        <taxon>Culicidae</taxon>
        <taxon>Anophelinae</taxon>
        <taxon>Anopheles</taxon>
    </lineage>
</organism>
<accession>A0A182JLC1</accession>